<dbReference type="EMBL" id="BONZ01000109">
    <property type="protein sequence ID" value="GIH20913.1"/>
    <property type="molecule type" value="Genomic_DNA"/>
</dbReference>
<comment type="caution">
    <text evidence="2">The sequence shown here is derived from an EMBL/GenBank/DDBJ whole genome shotgun (WGS) entry which is preliminary data.</text>
</comment>
<evidence type="ECO:0000313" key="3">
    <source>
        <dbReference type="Proteomes" id="UP000642748"/>
    </source>
</evidence>
<evidence type="ECO:0008006" key="4">
    <source>
        <dbReference type="Google" id="ProtNLM"/>
    </source>
</evidence>
<dbReference type="AlphaFoldDB" id="A0A8J3R1T3"/>
<evidence type="ECO:0000313" key="2">
    <source>
        <dbReference type="EMBL" id="GIH20913.1"/>
    </source>
</evidence>
<organism evidence="2 3">
    <name type="scientific">Rugosimonospora africana</name>
    <dbReference type="NCBI Taxonomy" id="556532"/>
    <lineage>
        <taxon>Bacteria</taxon>
        <taxon>Bacillati</taxon>
        <taxon>Actinomycetota</taxon>
        <taxon>Actinomycetes</taxon>
        <taxon>Micromonosporales</taxon>
        <taxon>Micromonosporaceae</taxon>
        <taxon>Rugosimonospora</taxon>
    </lineage>
</organism>
<evidence type="ECO:0000256" key="1">
    <source>
        <dbReference type="SAM" id="MobiDB-lite"/>
    </source>
</evidence>
<gene>
    <name evidence="2" type="ORF">Raf01_90850</name>
</gene>
<reference evidence="2" key="1">
    <citation type="submission" date="2021-01" db="EMBL/GenBank/DDBJ databases">
        <title>Whole genome shotgun sequence of Rugosimonospora africana NBRC 104875.</title>
        <authorList>
            <person name="Komaki H."/>
            <person name="Tamura T."/>
        </authorList>
    </citation>
    <scope>NUCLEOTIDE SEQUENCE</scope>
    <source>
        <strain evidence="2">NBRC 104875</strain>
    </source>
</reference>
<keyword evidence="3" id="KW-1185">Reference proteome</keyword>
<name>A0A8J3R1T3_9ACTN</name>
<feature type="region of interest" description="Disordered" evidence="1">
    <location>
        <begin position="183"/>
        <end position="202"/>
    </location>
</feature>
<sequence>MVATAFGLARQWCAGREIDGHPTLSHAVRVAVKLDQHLPAVPPQLIAAVLVHNSPEFAPATVDVDAALTVWLGPEITRVVAAMHREHAAMDAGVPAVPPLRDLWTLYASAADKIVSVGSILARAAAADDPKDFWCGRQAFVALVPYFREFHTATSARLPAGLRDELGLAVALAESATAAPASTAAAGDAGGSSCPGRWGRAS</sequence>
<dbReference type="Proteomes" id="UP000642748">
    <property type="component" value="Unassembled WGS sequence"/>
</dbReference>
<accession>A0A8J3R1T3</accession>
<protein>
    <recommendedName>
        <fullName evidence="4">HD domain-containing protein</fullName>
    </recommendedName>
</protein>
<proteinExistence type="predicted"/>